<dbReference type="Gene3D" id="1.10.287.950">
    <property type="entry name" value="Methyl-accepting chemotaxis protein"/>
    <property type="match status" value="1"/>
</dbReference>
<keyword evidence="4" id="KW-0175">Coiled coil</keyword>
<evidence type="ECO:0000313" key="7">
    <source>
        <dbReference type="EMBL" id="EWH11068.1"/>
    </source>
</evidence>
<dbReference type="eggNOG" id="COG0840">
    <property type="taxonomic scope" value="Bacteria"/>
</dbReference>
<dbReference type="GO" id="GO:0007165">
    <property type="term" value="P:signal transduction"/>
    <property type="evidence" value="ECO:0007669"/>
    <property type="project" value="UniProtKB-KW"/>
</dbReference>
<feature type="transmembrane region" description="Helical" evidence="5">
    <location>
        <begin position="44"/>
        <end position="64"/>
    </location>
</feature>
<accession>W7QT80</accession>
<comment type="caution">
    <text evidence="7">The sequence shown here is derived from an EMBL/GenBank/DDBJ whole genome shotgun (WGS) entry which is preliminary data.</text>
</comment>
<organism evidence="7 8">
    <name type="scientific">Catenovulum agarivorans DS-2</name>
    <dbReference type="NCBI Taxonomy" id="1328313"/>
    <lineage>
        <taxon>Bacteria</taxon>
        <taxon>Pseudomonadati</taxon>
        <taxon>Pseudomonadota</taxon>
        <taxon>Gammaproteobacteria</taxon>
        <taxon>Alteromonadales</taxon>
        <taxon>Alteromonadaceae</taxon>
        <taxon>Catenovulum</taxon>
    </lineage>
</organism>
<dbReference type="Proteomes" id="UP000019276">
    <property type="component" value="Unassembled WGS sequence"/>
</dbReference>
<evidence type="ECO:0000256" key="1">
    <source>
        <dbReference type="ARBA" id="ARBA00004370"/>
    </source>
</evidence>
<keyword evidence="8" id="KW-1185">Reference proteome</keyword>
<evidence type="ECO:0000256" key="2">
    <source>
        <dbReference type="ARBA" id="ARBA00023224"/>
    </source>
</evidence>
<dbReference type="GO" id="GO:0016020">
    <property type="term" value="C:membrane"/>
    <property type="evidence" value="ECO:0007669"/>
    <property type="project" value="UniProtKB-SubCell"/>
</dbReference>
<dbReference type="GO" id="GO:0006935">
    <property type="term" value="P:chemotaxis"/>
    <property type="evidence" value="ECO:0007669"/>
    <property type="project" value="UniProtKB-ARBA"/>
</dbReference>
<evidence type="ECO:0000256" key="5">
    <source>
        <dbReference type="SAM" id="Phobius"/>
    </source>
</evidence>
<dbReference type="OrthoDB" id="5697404at2"/>
<keyword evidence="5" id="KW-0812">Transmembrane</keyword>
<evidence type="ECO:0000259" key="6">
    <source>
        <dbReference type="PROSITE" id="PS50111"/>
    </source>
</evidence>
<feature type="coiled-coil region" evidence="4">
    <location>
        <begin position="188"/>
        <end position="215"/>
    </location>
</feature>
<dbReference type="PANTHER" id="PTHR32089:SF112">
    <property type="entry name" value="LYSOZYME-LIKE PROTEIN-RELATED"/>
    <property type="match status" value="1"/>
</dbReference>
<dbReference type="PROSITE" id="PS50111">
    <property type="entry name" value="CHEMOTAXIS_TRANSDUC_2"/>
    <property type="match status" value="1"/>
</dbReference>
<dbReference type="Pfam" id="PF00015">
    <property type="entry name" value="MCPsignal"/>
    <property type="match status" value="1"/>
</dbReference>
<dbReference type="PANTHER" id="PTHR32089">
    <property type="entry name" value="METHYL-ACCEPTING CHEMOTAXIS PROTEIN MCPB"/>
    <property type="match status" value="1"/>
</dbReference>
<dbReference type="AlphaFoldDB" id="W7QT80"/>
<keyword evidence="2 3" id="KW-0807">Transducer</keyword>
<protein>
    <submittedName>
        <fullName evidence="7">Methyl-accepting chemotaxis protein</fullName>
    </submittedName>
</protein>
<reference evidence="7 8" key="1">
    <citation type="journal article" date="2014" name="Genome Announc.">
        <title>Draft Genome Sequence of the Agar-Degrading Bacterium Catenovulum sp. Strain DS-2, Isolated from Intestines of Haliotis diversicolor.</title>
        <authorList>
            <person name="Shan D."/>
            <person name="Li X."/>
            <person name="Gu Z."/>
            <person name="Wei G."/>
            <person name="Gao Z."/>
            <person name="Shao Z."/>
        </authorList>
    </citation>
    <scope>NUCLEOTIDE SEQUENCE [LARGE SCALE GENOMIC DNA]</scope>
    <source>
        <strain evidence="7 8">DS-2</strain>
    </source>
</reference>
<evidence type="ECO:0000313" key="8">
    <source>
        <dbReference type="Proteomes" id="UP000019276"/>
    </source>
</evidence>
<gene>
    <name evidence="7" type="ORF">DS2_05850</name>
</gene>
<keyword evidence="5" id="KW-0472">Membrane</keyword>
<sequence>MRSVMAQPACFMIKNIGIRKTAWIYWFILIFTLSGYFWMPEILFSVFAFCVAYFFASLLVAILGELKALEIKLRSSQADGFDYRKLELQTVALGRPIERLVETLRELTRVKTNLSERMSEVEHSSAQVIESAHQVSANVKKQSDSTTSTAAAILEMSQSLAEVVDKVNRVLTSSKEAQSVTEHGKSCVKNLRSEIKAVKQQAEQTQGQMSSLDDLAEKVAVMSQSIQDISAQTNLLALNASIEAARAGDFGRGFAVVAEEVRALAQRSNDAANNIISNVNLVREQSHQVTDAMTHVVNSSSSCLLTATETDEVLEQIGLQTLSVQDQIHIISANAEQQNMATQEISQHVERVVEGAQDNSRVAEQAAKVAEHLKNLTQSAVKV</sequence>
<keyword evidence="5" id="KW-1133">Transmembrane helix</keyword>
<dbReference type="EMBL" id="ARZY01000007">
    <property type="protein sequence ID" value="EWH11068.1"/>
    <property type="molecule type" value="Genomic_DNA"/>
</dbReference>
<dbReference type="RefSeq" id="WP_051479655.1">
    <property type="nucleotide sequence ID" value="NZ_ARZY01000007.1"/>
</dbReference>
<feature type="coiled-coil region" evidence="4">
    <location>
        <begin position="97"/>
        <end position="124"/>
    </location>
</feature>
<name>W7QT80_9ALTE</name>
<evidence type="ECO:0000256" key="4">
    <source>
        <dbReference type="SAM" id="Coils"/>
    </source>
</evidence>
<proteinExistence type="predicted"/>
<dbReference type="SMART" id="SM00283">
    <property type="entry name" value="MA"/>
    <property type="match status" value="1"/>
</dbReference>
<dbReference type="STRING" id="1328313.DS2_05850"/>
<comment type="subcellular location">
    <subcellularLocation>
        <location evidence="1">Membrane</location>
    </subcellularLocation>
</comment>
<feature type="transmembrane region" description="Helical" evidence="5">
    <location>
        <begin position="21"/>
        <end position="38"/>
    </location>
</feature>
<evidence type="ECO:0000256" key="3">
    <source>
        <dbReference type="PROSITE-ProRule" id="PRU00284"/>
    </source>
</evidence>
<feature type="domain" description="Methyl-accepting transducer" evidence="6">
    <location>
        <begin position="117"/>
        <end position="353"/>
    </location>
</feature>
<dbReference type="InterPro" id="IPR004089">
    <property type="entry name" value="MCPsignal_dom"/>
</dbReference>
<dbReference type="SUPFAM" id="SSF58104">
    <property type="entry name" value="Methyl-accepting chemotaxis protein (MCP) signaling domain"/>
    <property type="match status" value="1"/>
</dbReference>